<dbReference type="InterPro" id="IPR002156">
    <property type="entry name" value="RNaseH_domain"/>
</dbReference>
<dbReference type="SUPFAM" id="SSF53098">
    <property type="entry name" value="Ribonuclease H-like"/>
    <property type="match status" value="1"/>
</dbReference>
<dbReference type="CDD" id="cd09279">
    <property type="entry name" value="RNase_HI_like"/>
    <property type="match status" value="1"/>
</dbReference>
<dbReference type="InterPro" id="IPR036397">
    <property type="entry name" value="RNaseH_sf"/>
</dbReference>
<organism evidence="2 3">
    <name type="scientific">Paucilactobacillus oligofermentans DSM 15707 = LMG 22743</name>
    <dbReference type="NCBI Taxonomy" id="1423778"/>
    <lineage>
        <taxon>Bacteria</taxon>
        <taxon>Bacillati</taxon>
        <taxon>Bacillota</taxon>
        <taxon>Bacilli</taxon>
        <taxon>Lactobacillales</taxon>
        <taxon>Lactobacillaceae</taxon>
        <taxon>Paucilactobacillus</taxon>
    </lineage>
</organism>
<feature type="domain" description="RNase H type-1" evidence="1">
    <location>
        <begin position="1"/>
        <end position="130"/>
    </location>
</feature>
<protein>
    <submittedName>
        <fullName evidence="2">Ribonuclease H</fullName>
    </submittedName>
</protein>
<dbReference type="EMBL" id="AZFE01000032">
    <property type="protein sequence ID" value="KRL54867.1"/>
    <property type="molecule type" value="Genomic_DNA"/>
</dbReference>
<reference evidence="2 3" key="1">
    <citation type="journal article" date="2015" name="Genome Announc.">
        <title>Expanding the biotechnology potential of lactobacilli through comparative genomics of 213 strains and associated genera.</title>
        <authorList>
            <person name="Sun Z."/>
            <person name="Harris H.M."/>
            <person name="McCann A."/>
            <person name="Guo C."/>
            <person name="Argimon S."/>
            <person name="Zhang W."/>
            <person name="Yang X."/>
            <person name="Jeffery I.B."/>
            <person name="Cooney J.C."/>
            <person name="Kagawa T.F."/>
            <person name="Liu W."/>
            <person name="Song Y."/>
            <person name="Salvetti E."/>
            <person name="Wrobel A."/>
            <person name="Rasinkangas P."/>
            <person name="Parkhill J."/>
            <person name="Rea M.C."/>
            <person name="O'Sullivan O."/>
            <person name="Ritari J."/>
            <person name="Douillard F.P."/>
            <person name="Paul Ross R."/>
            <person name="Yang R."/>
            <person name="Briner A.E."/>
            <person name="Felis G.E."/>
            <person name="de Vos W.M."/>
            <person name="Barrangou R."/>
            <person name="Klaenhammer T.R."/>
            <person name="Caufield P.W."/>
            <person name="Cui Y."/>
            <person name="Zhang H."/>
            <person name="O'Toole P.W."/>
        </authorList>
    </citation>
    <scope>NUCLEOTIDE SEQUENCE [LARGE SCALE GENOMIC DNA]</scope>
    <source>
        <strain evidence="2 3">DSM 15707</strain>
    </source>
</reference>
<proteinExistence type="predicted"/>
<evidence type="ECO:0000259" key="1">
    <source>
        <dbReference type="PROSITE" id="PS50879"/>
    </source>
</evidence>
<dbReference type="Gene3D" id="3.30.420.10">
    <property type="entry name" value="Ribonuclease H-like superfamily/Ribonuclease H"/>
    <property type="match status" value="1"/>
</dbReference>
<name>A0A0R1RMV1_9LACO</name>
<dbReference type="STRING" id="1423778.FC70_GL001669"/>
<dbReference type="PATRIC" id="fig|1423778.4.peg.1707"/>
<gene>
    <name evidence="2" type="ORF">FC70_GL001669</name>
</gene>
<dbReference type="GO" id="GO:0004523">
    <property type="term" value="F:RNA-DNA hybrid ribonuclease activity"/>
    <property type="evidence" value="ECO:0007669"/>
    <property type="project" value="InterPro"/>
</dbReference>
<dbReference type="Pfam" id="PF00075">
    <property type="entry name" value="RNase_H"/>
    <property type="match status" value="1"/>
</dbReference>
<sequence length="135" mass="15197">MIKMIKIYTDGATIGNPGPTGLGVLIVENHQQIQLKQAYPDMVTNHEAEFLAAIHGFQYLTMHVSHSDTILFYTDSRLLSDAIGKNHTKNYETLFNELSILIDQFNIVVTQWIPDKENHGAHTLSLQALHSIPDK</sequence>
<dbReference type="PROSITE" id="PS50879">
    <property type="entry name" value="RNASE_H_1"/>
    <property type="match status" value="1"/>
</dbReference>
<dbReference type="GO" id="GO:0003676">
    <property type="term" value="F:nucleic acid binding"/>
    <property type="evidence" value="ECO:0007669"/>
    <property type="project" value="InterPro"/>
</dbReference>
<comment type="caution">
    <text evidence="2">The sequence shown here is derived from an EMBL/GenBank/DDBJ whole genome shotgun (WGS) entry which is preliminary data.</text>
</comment>
<dbReference type="Proteomes" id="UP000051697">
    <property type="component" value="Unassembled WGS sequence"/>
</dbReference>
<accession>A0A0R1RMV1</accession>
<dbReference type="AlphaFoldDB" id="A0A0R1RMV1"/>
<dbReference type="InterPro" id="IPR012337">
    <property type="entry name" value="RNaseH-like_sf"/>
</dbReference>
<evidence type="ECO:0000313" key="3">
    <source>
        <dbReference type="Proteomes" id="UP000051697"/>
    </source>
</evidence>
<keyword evidence="3" id="KW-1185">Reference proteome</keyword>
<evidence type="ECO:0000313" key="2">
    <source>
        <dbReference type="EMBL" id="KRL54867.1"/>
    </source>
</evidence>